<accession>A0A314LE45</accession>
<feature type="transmembrane region" description="Helical" evidence="2">
    <location>
        <begin position="54"/>
        <end position="74"/>
    </location>
</feature>
<name>A0A314LE45_NICAT</name>
<protein>
    <submittedName>
        <fullName evidence="3">Uncharacterized protein</fullName>
    </submittedName>
</protein>
<sequence>MKFSSDEQQKTTVPNQRKKSLRPKKINSKSAANNHSFDFELFESKFQSNLPKTLVFFLCFVFLEFHSLFLVFRISDVEFQTVSQHFPDVCD</sequence>
<feature type="compositionally biased region" description="Basic residues" evidence="1">
    <location>
        <begin position="16"/>
        <end position="27"/>
    </location>
</feature>
<organism evidence="3 4">
    <name type="scientific">Nicotiana attenuata</name>
    <name type="common">Coyote tobacco</name>
    <dbReference type="NCBI Taxonomy" id="49451"/>
    <lineage>
        <taxon>Eukaryota</taxon>
        <taxon>Viridiplantae</taxon>
        <taxon>Streptophyta</taxon>
        <taxon>Embryophyta</taxon>
        <taxon>Tracheophyta</taxon>
        <taxon>Spermatophyta</taxon>
        <taxon>Magnoliopsida</taxon>
        <taxon>eudicotyledons</taxon>
        <taxon>Gunneridae</taxon>
        <taxon>Pentapetalae</taxon>
        <taxon>asterids</taxon>
        <taxon>lamiids</taxon>
        <taxon>Solanales</taxon>
        <taxon>Solanaceae</taxon>
        <taxon>Nicotianoideae</taxon>
        <taxon>Nicotianeae</taxon>
        <taxon>Nicotiana</taxon>
    </lineage>
</organism>
<evidence type="ECO:0000313" key="4">
    <source>
        <dbReference type="Proteomes" id="UP000187609"/>
    </source>
</evidence>
<dbReference type="AlphaFoldDB" id="A0A314LE45"/>
<dbReference type="Proteomes" id="UP000187609">
    <property type="component" value="Unassembled WGS sequence"/>
</dbReference>
<feature type="region of interest" description="Disordered" evidence="1">
    <location>
        <begin position="1"/>
        <end position="29"/>
    </location>
</feature>
<reference evidence="3" key="1">
    <citation type="submission" date="2016-11" db="EMBL/GenBank/DDBJ databases">
        <title>The genome of Nicotiana attenuata.</title>
        <authorList>
            <person name="Xu S."/>
            <person name="Brockmoeller T."/>
            <person name="Gaquerel E."/>
            <person name="Navarro A."/>
            <person name="Kuhl H."/>
            <person name="Gase K."/>
            <person name="Ling Z."/>
            <person name="Zhou W."/>
            <person name="Kreitzer C."/>
            <person name="Stanke M."/>
            <person name="Tang H."/>
            <person name="Lyons E."/>
            <person name="Pandey P."/>
            <person name="Pandey S.P."/>
            <person name="Timmermann B."/>
            <person name="Baldwin I.T."/>
        </authorList>
    </citation>
    <scope>NUCLEOTIDE SEQUENCE [LARGE SCALE GENOMIC DNA]</scope>
    <source>
        <strain evidence="3">UT</strain>
    </source>
</reference>
<keyword evidence="2" id="KW-0812">Transmembrane</keyword>
<keyword evidence="4" id="KW-1185">Reference proteome</keyword>
<evidence type="ECO:0000256" key="1">
    <source>
        <dbReference type="SAM" id="MobiDB-lite"/>
    </source>
</evidence>
<dbReference type="EMBL" id="MJEQ01000068">
    <property type="protein sequence ID" value="OIT39928.1"/>
    <property type="molecule type" value="Genomic_DNA"/>
</dbReference>
<proteinExistence type="predicted"/>
<evidence type="ECO:0000256" key="2">
    <source>
        <dbReference type="SAM" id="Phobius"/>
    </source>
</evidence>
<gene>
    <name evidence="3" type="ORF">A4A49_10021</name>
</gene>
<keyword evidence="2" id="KW-0472">Membrane</keyword>
<evidence type="ECO:0000313" key="3">
    <source>
        <dbReference type="EMBL" id="OIT39928.1"/>
    </source>
</evidence>
<dbReference type="Gramene" id="OIT39928">
    <property type="protein sequence ID" value="OIT39928"/>
    <property type="gene ID" value="A4A49_10021"/>
</dbReference>
<comment type="caution">
    <text evidence="3">The sequence shown here is derived from an EMBL/GenBank/DDBJ whole genome shotgun (WGS) entry which is preliminary data.</text>
</comment>
<keyword evidence="2" id="KW-1133">Transmembrane helix</keyword>